<protein>
    <recommendedName>
        <fullName evidence="2">EcsC family protein</fullName>
    </recommendedName>
</protein>
<gene>
    <name evidence="1" type="ORF">V5R04_00965</name>
</gene>
<dbReference type="EMBL" id="CP146203">
    <property type="protein sequence ID" value="XBH21829.1"/>
    <property type="molecule type" value="Genomic_DNA"/>
</dbReference>
<proteinExistence type="predicted"/>
<evidence type="ECO:0008006" key="2">
    <source>
        <dbReference type="Google" id="ProtNLM"/>
    </source>
</evidence>
<accession>A0AAU7DV11</accession>
<name>A0AAU7DV11_9MICO</name>
<evidence type="ECO:0000313" key="1">
    <source>
        <dbReference type="EMBL" id="XBH21829.1"/>
    </source>
</evidence>
<dbReference type="AlphaFoldDB" id="A0AAU7DV11"/>
<organism evidence="1">
    <name type="scientific">Jonesiaceae bacterium BS-20</name>
    <dbReference type="NCBI Taxonomy" id="3120821"/>
    <lineage>
        <taxon>Bacteria</taxon>
        <taxon>Bacillati</taxon>
        <taxon>Actinomycetota</taxon>
        <taxon>Actinomycetes</taxon>
        <taxon>Micrococcales</taxon>
        <taxon>Jonesiaceae</taxon>
    </lineage>
</organism>
<reference evidence="1" key="1">
    <citation type="submission" date="2024-02" db="EMBL/GenBank/DDBJ databases">
        <title>Tomenella chthoni gen. nov. sp. nov., a member of the family Jonesiaceae isolated from bat guano.</title>
        <authorList>
            <person name="Miller S.L."/>
            <person name="King J."/>
            <person name="Sankaranarayanan K."/>
            <person name="Lawson P.A."/>
        </authorList>
    </citation>
    <scope>NUCLEOTIDE SEQUENCE</scope>
    <source>
        <strain evidence="1">BS-20</strain>
    </source>
</reference>
<sequence>MAMRKKSSSSDPIFDLALAKATVIPASTIKAYVDAVRRKNPNASPEQVIKILASQYKALMRATGGAVGVSAALPGIGTTTALILSAADVGAFLFSASLFSLAIADVHGIEVADVERRKALLLTSVLGDTGSKTVRDVTGKPTMLWGTTLLTSLPKSTIKQVNGVLASRFIKRQLIKYTGLTVGRIVPFGVGAVVGIVGGNGLAATVISQTDKAFGPAPASFSRPIITVIEQATASEDPVSMSSISG</sequence>